<keyword evidence="4" id="KW-1185">Reference proteome</keyword>
<accession>A0A1Y2HN20</accession>
<dbReference type="Proteomes" id="UP000193411">
    <property type="component" value="Unassembled WGS sequence"/>
</dbReference>
<organism evidence="3 4">
    <name type="scientific">Catenaria anguillulae PL171</name>
    <dbReference type="NCBI Taxonomy" id="765915"/>
    <lineage>
        <taxon>Eukaryota</taxon>
        <taxon>Fungi</taxon>
        <taxon>Fungi incertae sedis</taxon>
        <taxon>Blastocladiomycota</taxon>
        <taxon>Blastocladiomycetes</taxon>
        <taxon>Blastocladiales</taxon>
        <taxon>Catenariaceae</taxon>
        <taxon>Catenaria</taxon>
    </lineage>
</organism>
<dbReference type="GO" id="GO:0001578">
    <property type="term" value="P:microtubule bundle formation"/>
    <property type="evidence" value="ECO:0007669"/>
    <property type="project" value="TreeGrafter"/>
</dbReference>
<dbReference type="PANTHER" id="PTHR12932:SF9">
    <property type="entry name" value="TUBULIN POLYMERIZATION-PROMOTING PROTEIN HOMOLOG"/>
    <property type="match status" value="1"/>
</dbReference>
<proteinExistence type="inferred from homology"/>
<dbReference type="OrthoDB" id="548799at2759"/>
<gene>
    <name evidence="3" type="ORF">BCR44DRAFT_47259</name>
</gene>
<dbReference type="Gene3D" id="1.10.238.10">
    <property type="entry name" value="EF-hand"/>
    <property type="match status" value="1"/>
</dbReference>
<feature type="compositionally biased region" description="Basic and acidic residues" evidence="2">
    <location>
        <begin position="279"/>
        <end position="289"/>
    </location>
</feature>
<evidence type="ECO:0000256" key="1">
    <source>
        <dbReference type="ARBA" id="ARBA00010994"/>
    </source>
</evidence>
<evidence type="ECO:0000313" key="4">
    <source>
        <dbReference type="Proteomes" id="UP000193411"/>
    </source>
</evidence>
<dbReference type="GO" id="GO:0046785">
    <property type="term" value="P:microtubule polymerization"/>
    <property type="evidence" value="ECO:0007669"/>
    <property type="project" value="InterPro"/>
</dbReference>
<reference evidence="3 4" key="1">
    <citation type="submission" date="2016-07" db="EMBL/GenBank/DDBJ databases">
        <title>Pervasive Adenine N6-methylation of Active Genes in Fungi.</title>
        <authorList>
            <consortium name="DOE Joint Genome Institute"/>
            <person name="Mondo S.J."/>
            <person name="Dannebaum R.O."/>
            <person name="Kuo R.C."/>
            <person name="Labutti K."/>
            <person name="Haridas S."/>
            <person name="Kuo A."/>
            <person name="Salamov A."/>
            <person name="Ahrendt S.R."/>
            <person name="Lipzen A."/>
            <person name="Sullivan W."/>
            <person name="Andreopoulos W.B."/>
            <person name="Clum A."/>
            <person name="Lindquist E."/>
            <person name="Daum C."/>
            <person name="Ramamoorthy G.K."/>
            <person name="Gryganskyi A."/>
            <person name="Culley D."/>
            <person name="Magnuson J.K."/>
            <person name="James T.Y."/>
            <person name="O'Malley M.A."/>
            <person name="Stajich J.E."/>
            <person name="Spatafora J.W."/>
            <person name="Visel A."/>
            <person name="Grigoriev I.V."/>
        </authorList>
    </citation>
    <scope>NUCLEOTIDE SEQUENCE [LARGE SCALE GENOMIC DNA]</scope>
    <source>
        <strain evidence="3 4">PL171</strain>
    </source>
</reference>
<comment type="caution">
    <text evidence="3">The sequence shown here is derived from an EMBL/GenBank/DDBJ whole genome shotgun (WGS) entry which is preliminary data.</text>
</comment>
<feature type="compositionally biased region" description="Basic and acidic residues" evidence="2">
    <location>
        <begin position="296"/>
        <end position="313"/>
    </location>
</feature>
<dbReference type="PANTHER" id="PTHR12932">
    <property type="entry name" value="P25 ALPHA-RELATED"/>
    <property type="match status" value="1"/>
</dbReference>
<protein>
    <submittedName>
        <fullName evidence="3">Uncharacterized protein</fullName>
    </submittedName>
</protein>
<comment type="similarity">
    <text evidence="1">Belongs to the TPPP family.</text>
</comment>
<dbReference type="GO" id="GO:0005874">
    <property type="term" value="C:microtubule"/>
    <property type="evidence" value="ECO:0007669"/>
    <property type="project" value="TreeGrafter"/>
</dbReference>
<feature type="compositionally biased region" description="Polar residues" evidence="2">
    <location>
        <begin position="244"/>
        <end position="260"/>
    </location>
</feature>
<evidence type="ECO:0000256" key="2">
    <source>
        <dbReference type="SAM" id="MobiDB-lite"/>
    </source>
</evidence>
<sequence>MSTLPPLTADEREQRLRELFEQFASFGTPRANASGPNFQQETVMDSARFLKFFRDQNLLDTNLTPTSLDLHFTKAKASFKRTDRKLPWNAFLYALQLAATTKYGSAMSDADALEQLINEAVKSQGPIARATVPVADGVYGKLTDASQYTGQHKDKPSGQSEGKGYTIESPLAKSRATGSRSNSTSNLLDASTGTRGSTGALNKSTSSPRGSKSNLYAPTTSSNAKIAGSKGSLAGRTKGAAGTGSHTTLGSSEYVPTQPSIPKGSVYDRLTNPKGYTATHKERFDDQGKGKGKAGRVQDDLGTKSLEHLVARK</sequence>
<feature type="compositionally biased region" description="Polar residues" evidence="2">
    <location>
        <begin position="176"/>
        <end position="224"/>
    </location>
</feature>
<evidence type="ECO:0000313" key="3">
    <source>
        <dbReference type="EMBL" id="ORZ35986.1"/>
    </source>
</evidence>
<dbReference type="GO" id="GO:0032273">
    <property type="term" value="P:positive regulation of protein polymerization"/>
    <property type="evidence" value="ECO:0007669"/>
    <property type="project" value="TreeGrafter"/>
</dbReference>
<dbReference type="Pfam" id="PF05517">
    <property type="entry name" value="p25-alpha"/>
    <property type="match status" value="2"/>
</dbReference>
<feature type="region of interest" description="Disordered" evidence="2">
    <location>
        <begin position="145"/>
        <end position="313"/>
    </location>
</feature>
<dbReference type="AlphaFoldDB" id="A0A1Y2HN20"/>
<dbReference type="InterPro" id="IPR011992">
    <property type="entry name" value="EF-hand-dom_pair"/>
</dbReference>
<name>A0A1Y2HN20_9FUNG</name>
<dbReference type="SUPFAM" id="SSF47473">
    <property type="entry name" value="EF-hand"/>
    <property type="match status" value="1"/>
</dbReference>
<dbReference type="GO" id="GO:0015631">
    <property type="term" value="F:tubulin binding"/>
    <property type="evidence" value="ECO:0007669"/>
    <property type="project" value="InterPro"/>
</dbReference>
<dbReference type="EMBL" id="MCFL01000019">
    <property type="protein sequence ID" value="ORZ35986.1"/>
    <property type="molecule type" value="Genomic_DNA"/>
</dbReference>
<dbReference type="InterPro" id="IPR008907">
    <property type="entry name" value="TPP/p25"/>
</dbReference>